<dbReference type="HOGENOM" id="CLU_070277_0_0_9"/>
<evidence type="ECO:0000313" key="10">
    <source>
        <dbReference type="EMBL" id="EDP13637.1"/>
    </source>
</evidence>
<feature type="compositionally biased region" description="Polar residues" evidence="7">
    <location>
        <begin position="24"/>
        <end position="51"/>
    </location>
</feature>
<evidence type="ECO:0000256" key="1">
    <source>
        <dbReference type="ARBA" id="ARBA00004651"/>
    </source>
</evidence>
<comment type="subcellular location">
    <subcellularLocation>
        <location evidence="1">Cell membrane</location>
        <topology evidence="1">Multi-pass membrane protein</topology>
    </subcellularLocation>
</comment>
<evidence type="ECO:0000256" key="7">
    <source>
        <dbReference type="SAM" id="MobiDB-lite"/>
    </source>
</evidence>
<feature type="transmembrane region" description="Helical" evidence="8">
    <location>
        <begin position="218"/>
        <end position="238"/>
    </location>
</feature>
<feature type="transmembrane region" description="Helical" evidence="8">
    <location>
        <begin position="169"/>
        <end position="187"/>
    </location>
</feature>
<evidence type="ECO:0000259" key="9">
    <source>
        <dbReference type="Pfam" id="PF06738"/>
    </source>
</evidence>
<keyword evidence="5 8" id="KW-0472">Membrane</keyword>
<dbReference type="eggNOG" id="COG2966">
    <property type="taxonomic scope" value="Bacteria"/>
</dbReference>
<accession>A8S1X6</accession>
<organism evidence="10 11">
    <name type="scientific">Enterocloster bolteae (strain ATCC BAA-613 / DSM 15670 / CCUG 46953 / JCM 12243 / WAL 16351)</name>
    <name type="common">Clostridium bolteae</name>
    <dbReference type="NCBI Taxonomy" id="411902"/>
    <lineage>
        <taxon>Bacteria</taxon>
        <taxon>Bacillati</taxon>
        <taxon>Bacillota</taxon>
        <taxon>Clostridia</taxon>
        <taxon>Lachnospirales</taxon>
        <taxon>Lachnospiraceae</taxon>
        <taxon>Enterocloster</taxon>
    </lineage>
</organism>
<dbReference type="Proteomes" id="UP000005396">
    <property type="component" value="Unassembled WGS sequence"/>
</dbReference>
<feature type="compositionally biased region" description="Basic and acidic residues" evidence="7">
    <location>
        <begin position="1"/>
        <end position="15"/>
    </location>
</feature>
<evidence type="ECO:0000256" key="5">
    <source>
        <dbReference type="ARBA" id="ARBA00023136"/>
    </source>
</evidence>
<protein>
    <recommendedName>
        <fullName evidence="9">Threonine/serine exporter-like N-terminal domain-containing protein</fullName>
    </recommendedName>
</protein>
<dbReference type="InterPro" id="IPR010619">
    <property type="entry name" value="ThrE-like_N"/>
</dbReference>
<reference evidence="10 11" key="2">
    <citation type="submission" date="2007-09" db="EMBL/GenBank/DDBJ databases">
        <title>Draft genome sequence of Clostridium bolteae (ATCC BAA-613).</title>
        <authorList>
            <person name="Sudarsanam P."/>
            <person name="Ley R."/>
            <person name="Guruge J."/>
            <person name="Turnbaugh P.J."/>
            <person name="Mahowald M."/>
            <person name="Liep D."/>
            <person name="Gordon J."/>
        </authorList>
    </citation>
    <scope>NUCLEOTIDE SEQUENCE [LARGE SCALE GENOMIC DNA]</scope>
    <source>
        <strain evidence="11">ATCC BAA-613 / DSM 15670 / CCUG 46953 / JCM 12243 / WAL 16351</strain>
    </source>
</reference>
<evidence type="ECO:0000256" key="6">
    <source>
        <dbReference type="ARBA" id="ARBA00034125"/>
    </source>
</evidence>
<dbReference type="PANTHER" id="PTHR34390:SF2">
    <property type="entry name" value="SUCCINATE TRANSPORTER SUBUNIT YJJP-RELATED"/>
    <property type="match status" value="1"/>
</dbReference>
<evidence type="ECO:0000256" key="8">
    <source>
        <dbReference type="SAM" id="Phobius"/>
    </source>
</evidence>
<feature type="transmembrane region" description="Helical" evidence="8">
    <location>
        <begin position="244"/>
        <end position="262"/>
    </location>
</feature>
<dbReference type="InterPro" id="IPR050539">
    <property type="entry name" value="ThrE_Dicarb/AminoAcid_Exp"/>
</dbReference>
<evidence type="ECO:0000256" key="2">
    <source>
        <dbReference type="ARBA" id="ARBA00022475"/>
    </source>
</evidence>
<comment type="similarity">
    <text evidence="6">Belongs to the ThrE exporter (TC 2.A.79) family.</text>
</comment>
<comment type="caution">
    <text evidence="10">The sequence shown here is derived from an EMBL/GenBank/DDBJ whole genome shotgun (WGS) entry which is preliminary data.</text>
</comment>
<dbReference type="PANTHER" id="PTHR34390">
    <property type="entry name" value="UPF0442 PROTEIN YJJB-RELATED"/>
    <property type="match status" value="1"/>
</dbReference>
<feature type="domain" description="Threonine/serine exporter-like N-terminal" evidence="9">
    <location>
        <begin position="62"/>
        <end position="300"/>
    </location>
</feature>
<dbReference type="Pfam" id="PF06738">
    <property type="entry name" value="ThrE"/>
    <property type="match status" value="1"/>
</dbReference>
<keyword evidence="4 8" id="KW-1133">Transmembrane helix</keyword>
<feature type="region of interest" description="Disordered" evidence="7">
    <location>
        <begin position="1"/>
        <end position="55"/>
    </location>
</feature>
<feature type="transmembrane region" description="Helical" evidence="8">
    <location>
        <begin position="193"/>
        <end position="211"/>
    </location>
</feature>
<dbReference type="PaxDb" id="411902-CLOBOL_06202"/>
<evidence type="ECO:0000256" key="3">
    <source>
        <dbReference type="ARBA" id="ARBA00022692"/>
    </source>
</evidence>
<name>A8S1X6_ENTBW</name>
<proteinExistence type="inferred from homology"/>
<dbReference type="AlphaFoldDB" id="A8S1X6"/>
<evidence type="ECO:0000256" key="4">
    <source>
        <dbReference type="ARBA" id="ARBA00022989"/>
    </source>
</evidence>
<dbReference type="GO" id="GO:0015744">
    <property type="term" value="P:succinate transport"/>
    <property type="evidence" value="ECO:0007669"/>
    <property type="project" value="TreeGrafter"/>
</dbReference>
<dbReference type="GO" id="GO:0005886">
    <property type="term" value="C:plasma membrane"/>
    <property type="evidence" value="ECO:0007669"/>
    <property type="project" value="UniProtKB-SubCell"/>
</dbReference>
<keyword evidence="2" id="KW-1003">Cell membrane</keyword>
<evidence type="ECO:0000313" key="11">
    <source>
        <dbReference type="Proteomes" id="UP000005396"/>
    </source>
</evidence>
<reference evidence="10 11" key="1">
    <citation type="submission" date="2007-08" db="EMBL/GenBank/DDBJ databases">
        <authorList>
            <person name="Fulton L."/>
            <person name="Clifton S."/>
            <person name="Fulton B."/>
            <person name="Xu J."/>
            <person name="Minx P."/>
            <person name="Pepin K.H."/>
            <person name="Johnson M."/>
            <person name="Thiruvilangam P."/>
            <person name="Bhonagiri V."/>
            <person name="Nash W.E."/>
            <person name="Mardis E.R."/>
            <person name="Wilson R.K."/>
        </authorList>
    </citation>
    <scope>NUCLEOTIDE SEQUENCE [LARGE SCALE GENOMIC DNA]</scope>
    <source>
        <strain evidence="11">ATCC BAA-613 / DSM 15670 / CCUG 46953 / JCM 12243 / WAL 16351</strain>
    </source>
</reference>
<sequence>MREETKQYKPEQRENRPKKRSRQEQVMQGNQVIYGQEQNSQRQNAEQNSFKQDNREKEVMEVSLQAGHLLLENGAEISRVEETIERICRYYGVCSGNAFVLTNGIFVTVGSRNEPDFAKVEHIPVSGTHLDRVAAVNQLSREIEAGMYTVREVAERLECIKSMPGKPKYMQVLASGCGSAAFCYLFGGSIWDSSVALMTGIILYIYVLYVSAPHLSKIVGNISGGALVTILCSTMYLAGMGQHLNYMVIGSIMPLIPGVPFTNAIREIADSDYISGSVRMMDALLIFFCIAIGVGVGFSLAGWVTGGTLL</sequence>
<feature type="transmembrane region" description="Helical" evidence="8">
    <location>
        <begin position="283"/>
        <end position="304"/>
    </location>
</feature>
<dbReference type="GO" id="GO:0022857">
    <property type="term" value="F:transmembrane transporter activity"/>
    <property type="evidence" value="ECO:0007669"/>
    <property type="project" value="InterPro"/>
</dbReference>
<gene>
    <name evidence="10" type="ORF">CLOBOL_06202</name>
</gene>
<keyword evidence="3 8" id="KW-0812">Transmembrane</keyword>
<dbReference type="EMBL" id="ABCC02000047">
    <property type="protein sequence ID" value="EDP13637.1"/>
    <property type="molecule type" value="Genomic_DNA"/>
</dbReference>